<evidence type="ECO:0000313" key="2">
    <source>
        <dbReference type="EMBL" id="SIR12751.1"/>
    </source>
</evidence>
<dbReference type="Proteomes" id="UP000186400">
    <property type="component" value="Unassembled WGS sequence"/>
</dbReference>
<feature type="compositionally biased region" description="Basic and acidic residues" evidence="1">
    <location>
        <begin position="63"/>
        <end position="73"/>
    </location>
</feature>
<dbReference type="RefSeq" id="WP_076490028.1">
    <property type="nucleotide sequence ID" value="NZ_FTMS01000050.1"/>
</dbReference>
<reference evidence="2 3" key="1">
    <citation type="submission" date="2017-01" db="EMBL/GenBank/DDBJ databases">
        <authorList>
            <person name="Mah S.A."/>
            <person name="Swanson W.J."/>
            <person name="Moy G.W."/>
            <person name="Vacquier V.D."/>
        </authorList>
    </citation>
    <scope>NUCLEOTIDE SEQUENCE [LARGE SCALE GENOMIC DNA]</scope>
    <source>
        <strain evidence="2 3">ASpG1</strain>
    </source>
</reference>
<dbReference type="STRING" id="159291.SAMN05920897_1504"/>
<protein>
    <submittedName>
        <fullName evidence="2">Putative addiction module component, TIGR02574 family</fullName>
    </submittedName>
</protein>
<sequence>MTKEAIIEEIRKHTPEEQREIVEAVWGPTEDDYELTDDEKALVDKRWKEMQEHPERNLTLQQLKERFHSQSTA</sequence>
<dbReference type="AlphaFoldDB" id="A0A1N6YE28"/>
<gene>
    <name evidence="2" type="ORF">SAMN05920897_1504</name>
</gene>
<evidence type="ECO:0000256" key="1">
    <source>
        <dbReference type="SAM" id="MobiDB-lite"/>
    </source>
</evidence>
<accession>A0A1N6YE28</accession>
<organism evidence="2 3">
    <name type="scientific">Alkalispirochaeta americana</name>
    <dbReference type="NCBI Taxonomy" id="159291"/>
    <lineage>
        <taxon>Bacteria</taxon>
        <taxon>Pseudomonadati</taxon>
        <taxon>Spirochaetota</taxon>
        <taxon>Spirochaetia</taxon>
        <taxon>Spirochaetales</taxon>
        <taxon>Spirochaetaceae</taxon>
        <taxon>Alkalispirochaeta</taxon>
    </lineage>
</organism>
<proteinExistence type="predicted"/>
<keyword evidence="3" id="KW-1185">Reference proteome</keyword>
<feature type="region of interest" description="Disordered" evidence="1">
    <location>
        <begin position="51"/>
        <end position="73"/>
    </location>
</feature>
<name>A0A1N6YE28_9SPIO</name>
<dbReference type="EMBL" id="FTMS01000050">
    <property type="protein sequence ID" value="SIR12751.1"/>
    <property type="molecule type" value="Genomic_DNA"/>
</dbReference>
<evidence type="ECO:0000313" key="3">
    <source>
        <dbReference type="Proteomes" id="UP000186400"/>
    </source>
</evidence>